<dbReference type="Pfam" id="PF04149">
    <property type="entry name" value="DUF397"/>
    <property type="match status" value="1"/>
</dbReference>
<dbReference type="AlphaFoldDB" id="A0A4R6SH12"/>
<name>A0A4R6SH12_LABRH</name>
<dbReference type="RefSeq" id="WP_133849323.1">
    <property type="nucleotide sequence ID" value="NZ_SNXZ01000002.1"/>
</dbReference>
<organism evidence="3 4">
    <name type="scientific">Labedaea rhizosphaerae</name>
    <dbReference type="NCBI Taxonomy" id="598644"/>
    <lineage>
        <taxon>Bacteria</taxon>
        <taxon>Bacillati</taxon>
        <taxon>Actinomycetota</taxon>
        <taxon>Actinomycetes</taxon>
        <taxon>Pseudonocardiales</taxon>
        <taxon>Pseudonocardiaceae</taxon>
        <taxon>Labedaea</taxon>
    </lineage>
</organism>
<comment type="caution">
    <text evidence="3">The sequence shown here is derived from an EMBL/GenBank/DDBJ whole genome shotgun (WGS) entry which is preliminary data.</text>
</comment>
<proteinExistence type="predicted"/>
<accession>A0A4R6SH12</accession>
<gene>
    <name evidence="3" type="ORF">EV186_102497</name>
</gene>
<protein>
    <submittedName>
        <fullName evidence="3">Uncharacterized protein DUF397</fullName>
    </submittedName>
</protein>
<feature type="domain" description="DUF397" evidence="2">
    <location>
        <begin position="9"/>
        <end position="61"/>
    </location>
</feature>
<sequence length="68" mass="6994">MRTTDLTGAMWRKSSRSNGGGACVEIAVLPEAAAVRDSKNQSAGALVLGADAWTAFRAAAKQGDLDLS</sequence>
<dbReference type="Proteomes" id="UP000295444">
    <property type="component" value="Unassembled WGS sequence"/>
</dbReference>
<dbReference type="OrthoDB" id="3430276at2"/>
<dbReference type="InterPro" id="IPR007278">
    <property type="entry name" value="DUF397"/>
</dbReference>
<evidence type="ECO:0000313" key="4">
    <source>
        <dbReference type="Proteomes" id="UP000295444"/>
    </source>
</evidence>
<evidence type="ECO:0000256" key="1">
    <source>
        <dbReference type="SAM" id="MobiDB-lite"/>
    </source>
</evidence>
<evidence type="ECO:0000259" key="2">
    <source>
        <dbReference type="Pfam" id="PF04149"/>
    </source>
</evidence>
<evidence type="ECO:0000313" key="3">
    <source>
        <dbReference type="EMBL" id="TDQ00636.1"/>
    </source>
</evidence>
<dbReference type="EMBL" id="SNXZ01000002">
    <property type="protein sequence ID" value="TDQ00636.1"/>
    <property type="molecule type" value="Genomic_DNA"/>
</dbReference>
<reference evidence="3 4" key="1">
    <citation type="submission" date="2019-03" db="EMBL/GenBank/DDBJ databases">
        <title>Genomic Encyclopedia of Type Strains, Phase IV (KMG-IV): sequencing the most valuable type-strain genomes for metagenomic binning, comparative biology and taxonomic classification.</title>
        <authorList>
            <person name="Goeker M."/>
        </authorList>
    </citation>
    <scope>NUCLEOTIDE SEQUENCE [LARGE SCALE GENOMIC DNA]</scope>
    <source>
        <strain evidence="3 4">DSM 45361</strain>
    </source>
</reference>
<feature type="region of interest" description="Disordered" evidence="1">
    <location>
        <begin position="1"/>
        <end position="20"/>
    </location>
</feature>
<keyword evidence="4" id="KW-1185">Reference proteome</keyword>